<feature type="domain" description="SH3" evidence="5">
    <location>
        <begin position="521"/>
        <end position="588"/>
    </location>
</feature>
<evidence type="ECO:0000256" key="2">
    <source>
        <dbReference type="ARBA" id="ARBA00022737"/>
    </source>
</evidence>
<dbReference type="FunFam" id="2.30.30.40:FF:000093">
    <property type="entry name" value="Protein kinase activator Bem1"/>
    <property type="match status" value="1"/>
</dbReference>
<dbReference type="PANTHER" id="PTHR12436">
    <property type="entry name" value="80 KDA MCM3-ASSOCIATED PROTEIN"/>
    <property type="match status" value="1"/>
</dbReference>
<dbReference type="PROSITE" id="PS50002">
    <property type="entry name" value="SH3"/>
    <property type="match status" value="2"/>
</dbReference>
<feature type="region of interest" description="Disordered" evidence="4">
    <location>
        <begin position="1"/>
        <end position="32"/>
    </location>
</feature>
<dbReference type="OrthoDB" id="199574at2759"/>
<organism evidence="6 7">
    <name type="scientific">Cryomyces minteri</name>
    <dbReference type="NCBI Taxonomy" id="331657"/>
    <lineage>
        <taxon>Eukaryota</taxon>
        <taxon>Fungi</taxon>
        <taxon>Dikarya</taxon>
        <taxon>Ascomycota</taxon>
        <taxon>Pezizomycotina</taxon>
        <taxon>Dothideomycetes</taxon>
        <taxon>Dothideomycetes incertae sedis</taxon>
        <taxon>Cryomyces</taxon>
    </lineage>
</organism>
<dbReference type="Gene3D" id="1.25.40.990">
    <property type="match status" value="1"/>
</dbReference>
<dbReference type="STRING" id="331657.A0A4U0XY66"/>
<accession>A0A4U0XY66</accession>
<dbReference type="InterPro" id="IPR005062">
    <property type="entry name" value="SAC3/GANP/THP3_conserved"/>
</dbReference>
<protein>
    <recommendedName>
        <fullName evidence="5">SH3 domain-containing protein</fullName>
    </recommendedName>
</protein>
<dbReference type="CDD" id="cd11879">
    <property type="entry name" value="SH3_Bem1p_2"/>
    <property type="match status" value="1"/>
</dbReference>
<dbReference type="GO" id="GO:0005938">
    <property type="term" value="C:cell cortex"/>
    <property type="evidence" value="ECO:0007669"/>
    <property type="project" value="UniProtKB-ARBA"/>
</dbReference>
<dbReference type="FunFam" id="1.25.40.990:FF:000006">
    <property type="entry name" value="Putative SAC3/GANP domain protein"/>
    <property type="match status" value="1"/>
</dbReference>
<dbReference type="SMART" id="SM00326">
    <property type="entry name" value="SH3"/>
    <property type="match status" value="2"/>
</dbReference>
<sequence length="805" mass="89098">MHATPAFTSVPVRRTFDRPEPTVHDPTTPATPVKITWPQPVRDYVQRSFVPENAISGIEVSEMQSKLKEVITNAAESGNLATTEWEVFPLPQQIIQSERANAARSNSSSGGDFDVNMSGQARSFVNGTNFPTMKKRKTEDVEASGASSPPPWRRKNDHNVLEDRISYANQGQANRMDKRQRKIQGGISATGTSKFVANLEKRKQRFDDGLVSSHHSSRDDSPMPDANDGPVIGTCQKLEKNYFRLTSAPKPETVRPLSVLEQTLELLKTKWKQENNYSYICDQFKSLRQDLTVQHIKNEFTVNVYEIHARIALEKGDLGEYNQCQTQLRALYKQKIGGHPAEFLAYRILYFIHTCNRTDMNDVLADLTPTDKQQPAVKHALNVRSSLALGNYHRVFKLFHETPNMGGYLMDMFVARERLATLASMCRVYKPDLAIRFITEELGFESDQECVQFLCDHGAQQLLEEKADGVRFHTGKAGTFFETAKNAAFKRFRRSIKGGRGEPTKQHSISIPQKDPIAIVPPKKVIKALYDWQPTGDLDPNFPYLSFSAGDFLHVVDQENDESWYMACNPLLNTKGLVPANHFDTIGKAVRDSGGSASSMHSQPIAGHDSGYAEASRNTGFSRASTLGASSESVGQGSRLSKNMGKGGGAMVYGIVSYDFHAERPDELEAKEGEAIIVIAQSNPEWFVAKPITRLGGPGLIPVSFIEIRDMVTGKAVADPQEAVQRAGVPKVEEWKKMAADYKNGSIPLGQLSTGGAQQGMERLSINSGGQETANGYGSANSVGLPFVHFERPLIRLSQVVTHTS</sequence>
<dbReference type="SUPFAM" id="SSF50044">
    <property type="entry name" value="SH3-domain"/>
    <property type="match status" value="2"/>
</dbReference>
<dbReference type="Pfam" id="PF03399">
    <property type="entry name" value="SAC3_GANP"/>
    <property type="match status" value="1"/>
</dbReference>
<feature type="domain" description="SH3" evidence="5">
    <location>
        <begin position="649"/>
        <end position="711"/>
    </location>
</feature>
<evidence type="ECO:0000256" key="4">
    <source>
        <dbReference type="SAM" id="MobiDB-lite"/>
    </source>
</evidence>
<dbReference type="GO" id="GO:0051130">
    <property type="term" value="P:positive regulation of cellular component organization"/>
    <property type="evidence" value="ECO:0007669"/>
    <property type="project" value="UniProtKB-ARBA"/>
</dbReference>
<dbReference type="InterPro" id="IPR035549">
    <property type="entry name" value="Bem1/Scd2_SH3_2"/>
</dbReference>
<dbReference type="GO" id="GO:0060090">
    <property type="term" value="F:molecular adaptor activity"/>
    <property type="evidence" value="ECO:0007669"/>
    <property type="project" value="UniProtKB-ARBA"/>
</dbReference>
<dbReference type="GO" id="GO:0005634">
    <property type="term" value="C:nucleus"/>
    <property type="evidence" value="ECO:0007669"/>
    <property type="project" value="TreeGrafter"/>
</dbReference>
<evidence type="ECO:0000256" key="1">
    <source>
        <dbReference type="ARBA" id="ARBA00022443"/>
    </source>
</evidence>
<evidence type="ECO:0000313" key="6">
    <source>
        <dbReference type="EMBL" id="TKA80105.1"/>
    </source>
</evidence>
<name>A0A4U0XY66_9PEZI</name>
<evidence type="ECO:0000256" key="3">
    <source>
        <dbReference type="PROSITE-ProRule" id="PRU00192"/>
    </source>
</evidence>
<feature type="compositionally biased region" description="Basic and acidic residues" evidence="4">
    <location>
        <begin position="14"/>
        <end position="23"/>
    </location>
</feature>
<feature type="region of interest" description="Disordered" evidence="4">
    <location>
        <begin position="594"/>
        <end position="613"/>
    </location>
</feature>
<dbReference type="AlphaFoldDB" id="A0A4U0XY66"/>
<dbReference type="InterPro" id="IPR036028">
    <property type="entry name" value="SH3-like_dom_sf"/>
</dbReference>
<keyword evidence="1 3" id="KW-0728">SH3 domain</keyword>
<dbReference type="InterPro" id="IPR045107">
    <property type="entry name" value="SAC3/GANP/THP3"/>
</dbReference>
<dbReference type="PANTHER" id="PTHR12436:SF4">
    <property type="entry name" value="LEUKOCYTE RECEPTOR CLUSTER MEMBER 8"/>
    <property type="match status" value="1"/>
</dbReference>
<dbReference type="GO" id="GO:1902494">
    <property type="term" value="C:catalytic complex"/>
    <property type="evidence" value="ECO:0007669"/>
    <property type="project" value="UniProtKB-ARBA"/>
</dbReference>
<proteinExistence type="predicted"/>
<keyword evidence="7" id="KW-1185">Reference proteome</keyword>
<dbReference type="Proteomes" id="UP000308768">
    <property type="component" value="Unassembled WGS sequence"/>
</dbReference>
<dbReference type="Pfam" id="PF00018">
    <property type="entry name" value="SH3_1"/>
    <property type="match status" value="2"/>
</dbReference>
<comment type="caution">
    <text evidence="6">The sequence shown here is derived from an EMBL/GenBank/DDBJ whole genome shotgun (WGS) entry which is preliminary data.</text>
</comment>
<dbReference type="GO" id="GO:0030427">
    <property type="term" value="C:site of polarized growth"/>
    <property type="evidence" value="ECO:0007669"/>
    <property type="project" value="UniProtKB-ARBA"/>
</dbReference>
<feature type="region of interest" description="Disordered" evidence="4">
    <location>
        <begin position="124"/>
        <end position="156"/>
    </location>
</feature>
<dbReference type="EMBL" id="NAJN01000070">
    <property type="protein sequence ID" value="TKA80105.1"/>
    <property type="molecule type" value="Genomic_DNA"/>
</dbReference>
<dbReference type="InterPro" id="IPR001452">
    <property type="entry name" value="SH3_domain"/>
</dbReference>
<feature type="region of interest" description="Disordered" evidence="4">
    <location>
        <begin position="207"/>
        <end position="229"/>
    </location>
</feature>
<gene>
    <name evidence="6" type="ORF">B0A49_02450</name>
</gene>
<evidence type="ECO:0000259" key="5">
    <source>
        <dbReference type="PROSITE" id="PS50002"/>
    </source>
</evidence>
<keyword evidence="2" id="KW-0677">Repeat</keyword>
<reference evidence="6 7" key="1">
    <citation type="submission" date="2017-03" db="EMBL/GenBank/DDBJ databases">
        <title>Genomes of endolithic fungi from Antarctica.</title>
        <authorList>
            <person name="Coleine C."/>
            <person name="Masonjones S."/>
            <person name="Stajich J.E."/>
        </authorList>
    </citation>
    <scope>NUCLEOTIDE SEQUENCE [LARGE SCALE GENOMIC DNA]</scope>
    <source>
        <strain evidence="6 7">CCFEE 5187</strain>
    </source>
</reference>
<evidence type="ECO:0000313" key="7">
    <source>
        <dbReference type="Proteomes" id="UP000308768"/>
    </source>
</evidence>
<dbReference type="Gene3D" id="2.30.30.40">
    <property type="entry name" value="SH3 Domains"/>
    <property type="match status" value="2"/>
</dbReference>